<feature type="compositionally biased region" description="Basic and acidic residues" evidence="1">
    <location>
        <begin position="1"/>
        <end position="12"/>
    </location>
</feature>
<gene>
    <name evidence="2" type="ORF">AK812_SmicGene36308</name>
</gene>
<keyword evidence="3" id="KW-1185">Reference proteome</keyword>
<comment type="caution">
    <text evidence="2">The sequence shown here is derived from an EMBL/GenBank/DDBJ whole genome shotgun (WGS) entry which is preliminary data.</text>
</comment>
<accession>A0A1Q9CJC0</accession>
<feature type="region of interest" description="Disordered" evidence="1">
    <location>
        <begin position="1"/>
        <end position="24"/>
    </location>
</feature>
<protein>
    <submittedName>
        <fullName evidence="2">Uncharacterized protein</fullName>
    </submittedName>
</protein>
<dbReference type="AlphaFoldDB" id="A0A1Q9CJC0"/>
<sequence length="178" mass="19761">MNSDAFRPDAGRRRSPKTTSRRAWSLETERPQGDKVMNHFRVASARVESVKLRGNSIGKSGANKVLSAVVSGIHQLGGDIRRLRARLSSGNELAMPACTGWNTTTSGIFAGRLICLQEDLRRPFYGRPLEFAPMQLLLDLSLRGPLPIRPHRIRSIVRLEKLSADCPHVPLDALQTEL</sequence>
<dbReference type="OrthoDB" id="10379004at2759"/>
<evidence type="ECO:0000256" key="1">
    <source>
        <dbReference type="SAM" id="MobiDB-lite"/>
    </source>
</evidence>
<dbReference type="EMBL" id="LSRX01001151">
    <property type="protein sequence ID" value="OLP82996.1"/>
    <property type="molecule type" value="Genomic_DNA"/>
</dbReference>
<organism evidence="2 3">
    <name type="scientific">Symbiodinium microadriaticum</name>
    <name type="common">Dinoflagellate</name>
    <name type="synonym">Zooxanthella microadriatica</name>
    <dbReference type="NCBI Taxonomy" id="2951"/>
    <lineage>
        <taxon>Eukaryota</taxon>
        <taxon>Sar</taxon>
        <taxon>Alveolata</taxon>
        <taxon>Dinophyceae</taxon>
        <taxon>Suessiales</taxon>
        <taxon>Symbiodiniaceae</taxon>
        <taxon>Symbiodinium</taxon>
    </lineage>
</organism>
<dbReference type="Proteomes" id="UP000186817">
    <property type="component" value="Unassembled WGS sequence"/>
</dbReference>
<reference evidence="2 3" key="1">
    <citation type="submission" date="2016-02" db="EMBL/GenBank/DDBJ databases">
        <title>Genome analysis of coral dinoflagellate symbionts highlights evolutionary adaptations to a symbiotic lifestyle.</title>
        <authorList>
            <person name="Aranda M."/>
            <person name="Li Y."/>
            <person name="Liew Y.J."/>
            <person name="Baumgarten S."/>
            <person name="Simakov O."/>
            <person name="Wilson M."/>
            <person name="Piel J."/>
            <person name="Ashoor H."/>
            <person name="Bougouffa S."/>
            <person name="Bajic V.B."/>
            <person name="Ryu T."/>
            <person name="Ravasi T."/>
            <person name="Bayer T."/>
            <person name="Micklem G."/>
            <person name="Kim H."/>
            <person name="Bhak J."/>
            <person name="Lajeunesse T.C."/>
            <person name="Voolstra C.R."/>
        </authorList>
    </citation>
    <scope>NUCLEOTIDE SEQUENCE [LARGE SCALE GENOMIC DNA]</scope>
    <source>
        <strain evidence="2 3">CCMP2467</strain>
    </source>
</reference>
<evidence type="ECO:0000313" key="2">
    <source>
        <dbReference type="EMBL" id="OLP82996.1"/>
    </source>
</evidence>
<evidence type="ECO:0000313" key="3">
    <source>
        <dbReference type="Proteomes" id="UP000186817"/>
    </source>
</evidence>
<proteinExistence type="predicted"/>
<name>A0A1Q9CJC0_SYMMI</name>